<protein>
    <submittedName>
        <fullName evidence="7">E3 ubiquitin-protein ligase RFWD3</fullName>
    </submittedName>
</protein>
<proteinExistence type="predicted"/>
<organism evidence="7 8">
    <name type="scientific">Liparis tanakae</name>
    <name type="common">Tanaka's snailfish</name>
    <dbReference type="NCBI Taxonomy" id="230148"/>
    <lineage>
        <taxon>Eukaryota</taxon>
        <taxon>Metazoa</taxon>
        <taxon>Chordata</taxon>
        <taxon>Craniata</taxon>
        <taxon>Vertebrata</taxon>
        <taxon>Euteleostomi</taxon>
        <taxon>Actinopterygii</taxon>
        <taxon>Neopterygii</taxon>
        <taxon>Teleostei</taxon>
        <taxon>Neoteleostei</taxon>
        <taxon>Acanthomorphata</taxon>
        <taxon>Eupercaria</taxon>
        <taxon>Perciformes</taxon>
        <taxon>Cottioidei</taxon>
        <taxon>Cottales</taxon>
        <taxon>Liparidae</taxon>
        <taxon>Liparis</taxon>
    </lineage>
</organism>
<comment type="caution">
    <text evidence="7">The sequence shown here is derived from an EMBL/GenBank/DDBJ whole genome shotgun (WGS) entry which is preliminary data.</text>
</comment>
<dbReference type="SMART" id="SM00184">
    <property type="entry name" value="RING"/>
    <property type="match status" value="1"/>
</dbReference>
<dbReference type="PANTHER" id="PTHR16047">
    <property type="entry name" value="RFWD3 PROTEIN"/>
    <property type="match status" value="1"/>
</dbReference>
<feature type="compositionally biased region" description="Acidic residues" evidence="5">
    <location>
        <begin position="147"/>
        <end position="157"/>
    </location>
</feature>
<dbReference type="AlphaFoldDB" id="A0A4Z2FD73"/>
<evidence type="ECO:0000256" key="1">
    <source>
        <dbReference type="ARBA" id="ARBA00022723"/>
    </source>
</evidence>
<feature type="domain" description="RING-type" evidence="6">
    <location>
        <begin position="258"/>
        <end position="304"/>
    </location>
</feature>
<evidence type="ECO:0000313" key="7">
    <source>
        <dbReference type="EMBL" id="TNN38733.1"/>
    </source>
</evidence>
<feature type="compositionally biased region" description="Acidic residues" evidence="5">
    <location>
        <begin position="200"/>
        <end position="209"/>
    </location>
</feature>
<dbReference type="InterPro" id="IPR001841">
    <property type="entry name" value="Znf_RING"/>
</dbReference>
<evidence type="ECO:0000256" key="2">
    <source>
        <dbReference type="ARBA" id="ARBA00022771"/>
    </source>
</evidence>
<dbReference type="InterPro" id="IPR037381">
    <property type="entry name" value="RFWD3"/>
</dbReference>
<evidence type="ECO:0000259" key="6">
    <source>
        <dbReference type="PROSITE" id="PS50089"/>
    </source>
</evidence>
<feature type="region of interest" description="Disordered" evidence="5">
    <location>
        <begin position="133"/>
        <end position="159"/>
    </location>
</feature>
<name>A0A4Z2FD73_9TELE</name>
<dbReference type="EMBL" id="SRLO01001343">
    <property type="protein sequence ID" value="TNN38733.1"/>
    <property type="molecule type" value="Genomic_DNA"/>
</dbReference>
<dbReference type="InterPro" id="IPR013083">
    <property type="entry name" value="Znf_RING/FYVE/PHD"/>
</dbReference>
<dbReference type="GO" id="GO:0036297">
    <property type="term" value="P:interstrand cross-link repair"/>
    <property type="evidence" value="ECO:0007669"/>
    <property type="project" value="InterPro"/>
</dbReference>
<evidence type="ECO:0000256" key="4">
    <source>
        <dbReference type="PROSITE-ProRule" id="PRU00175"/>
    </source>
</evidence>
<reference evidence="7 8" key="1">
    <citation type="submission" date="2019-03" db="EMBL/GenBank/DDBJ databases">
        <title>First draft genome of Liparis tanakae, snailfish: a comprehensive survey of snailfish specific genes.</title>
        <authorList>
            <person name="Kim W."/>
            <person name="Song I."/>
            <person name="Jeong J.-H."/>
            <person name="Kim D."/>
            <person name="Kim S."/>
            <person name="Ryu S."/>
            <person name="Song J.Y."/>
            <person name="Lee S.K."/>
        </authorList>
    </citation>
    <scope>NUCLEOTIDE SEQUENCE [LARGE SCALE GENOMIC DNA]</scope>
    <source>
        <tissue evidence="7">Muscle</tissue>
    </source>
</reference>
<dbReference type="GO" id="GO:0004842">
    <property type="term" value="F:ubiquitin-protein transferase activity"/>
    <property type="evidence" value="ECO:0007669"/>
    <property type="project" value="InterPro"/>
</dbReference>
<evidence type="ECO:0000313" key="8">
    <source>
        <dbReference type="Proteomes" id="UP000314294"/>
    </source>
</evidence>
<dbReference type="GO" id="GO:0016567">
    <property type="term" value="P:protein ubiquitination"/>
    <property type="evidence" value="ECO:0007669"/>
    <property type="project" value="InterPro"/>
</dbReference>
<gene>
    <name evidence="7" type="primary">Rfwd3</name>
    <name evidence="7" type="ORF">EYF80_051089</name>
</gene>
<dbReference type="SUPFAM" id="SSF57850">
    <property type="entry name" value="RING/U-box"/>
    <property type="match status" value="1"/>
</dbReference>
<feature type="compositionally biased region" description="Low complexity" evidence="5">
    <location>
        <begin position="186"/>
        <end position="199"/>
    </location>
</feature>
<sequence length="333" mass="35436">MFIFFQPVTVESRVIHLLEIRSSALTSQREVDGRGPDKAGFGRREIRSLTAAPDCASLSLGKVGSVGKPLLFIREVSLRGVTVTFAFRRRRGINGVLPQVQMEAMEVDLVLPGAGGGGTRRSRRRAINMAAGLAGSAAAPQGVSDSSDTEVDEDGEGEQGLRVHYPSQTAAPSRGFQEFLLRAPAAGAAEPESGSTTEVSESEDDEEEGPVAIAPGPDEPAPPAGFTNDHLSTPAPVAPPPEAPPPLQQSEEGEGDICSICFEAWTTAGEHRLSALRCGHLFGFTCIQRWLSAQGPSAKCPQCNKKAKRSDIVLLYAPKLRALDNSEQEILKK</sequence>
<evidence type="ECO:0000256" key="3">
    <source>
        <dbReference type="ARBA" id="ARBA00022833"/>
    </source>
</evidence>
<dbReference type="CDD" id="cd16450">
    <property type="entry name" value="mRING-C3HGC3_RFWD3"/>
    <property type="match status" value="1"/>
</dbReference>
<dbReference type="PROSITE" id="PS50089">
    <property type="entry name" value="ZF_RING_2"/>
    <property type="match status" value="1"/>
</dbReference>
<keyword evidence="1" id="KW-0479">Metal-binding</keyword>
<keyword evidence="8" id="KW-1185">Reference proteome</keyword>
<dbReference type="GO" id="GO:0008270">
    <property type="term" value="F:zinc ion binding"/>
    <property type="evidence" value="ECO:0007669"/>
    <property type="project" value="UniProtKB-KW"/>
</dbReference>
<feature type="region of interest" description="Disordered" evidence="5">
    <location>
        <begin position="186"/>
        <end position="252"/>
    </location>
</feature>
<dbReference type="PANTHER" id="PTHR16047:SF7">
    <property type="entry name" value="E3 UBIQUITIN-PROTEIN LIGASE RFWD3"/>
    <property type="match status" value="1"/>
</dbReference>
<dbReference type="GO" id="GO:0005634">
    <property type="term" value="C:nucleus"/>
    <property type="evidence" value="ECO:0007669"/>
    <property type="project" value="InterPro"/>
</dbReference>
<dbReference type="OrthoDB" id="5600418at2759"/>
<keyword evidence="3" id="KW-0862">Zinc</keyword>
<evidence type="ECO:0000256" key="5">
    <source>
        <dbReference type="SAM" id="MobiDB-lite"/>
    </source>
</evidence>
<dbReference type="Proteomes" id="UP000314294">
    <property type="component" value="Unassembled WGS sequence"/>
</dbReference>
<dbReference type="Gene3D" id="3.30.40.10">
    <property type="entry name" value="Zinc/RING finger domain, C3HC4 (zinc finger)"/>
    <property type="match status" value="1"/>
</dbReference>
<accession>A0A4Z2FD73</accession>
<feature type="compositionally biased region" description="Pro residues" evidence="5">
    <location>
        <begin position="236"/>
        <end position="247"/>
    </location>
</feature>
<keyword evidence="2 4" id="KW-0863">Zinc-finger</keyword>
<feature type="compositionally biased region" description="Low complexity" evidence="5">
    <location>
        <begin position="133"/>
        <end position="146"/>
    </location>
</feature>
<dbReference type="Pfam" id="PF13639">
    <property type="entry name" value="zf-RING_2"/>
    <property type="match status" value="1"/>
</dbReference>